<evidence type="ECO:0000313" key="2">
    <source>
        <dbReference type="Proteomes" id="UP000294616"/>
    </source>
</evidence>
<organism evidence="1 2">
    <name type="scientific">Albibacterium bauzanense</name>
    <dbReference type="NCBI Taxonomy" id="653929"/>
    <lineage>
        <taxon>Bacteria</taxon>
        <taxon>Pseudomonadati</taxon>
        <taxon>Bacteroidota</taxon>
        <taxon>Sphingobacteriia</taxon>
        <taxon>Sphingobacteriales</taxon>
        <taxon>Sphingobacteriaceae</taxon>
        <taxon>Albibacterium</taxon>
    </lineage>
</organism>
<comment type="caution">
    <text evidence="1">The sequence shown here is derived from an EMBL/GenBank/DDBJ whole genome shotgun (WGS) entry which is preliminary data.</text>
</comment>
<dbReference type="RefSeq" id="WP_165870301.1">
    <property type="nucleotide sequence ID" value="NZ_SMGO01000001.1"/>
</dbReference>
<accession>A0A4R1M0Z1</accession>
<protein>
    <recommendedName>
        <fullName evidence="3">Lipoprotein</fullName>
    </recommendedName>
</protein>
<evidence type="ECO:0000313" key="1">
    <source>
        <dbReference type="EMBL" id="TCK85588.1"/>
    </source>
</evidence>
<dbReference type="PROSITE" id="PS51257">
    <property type="entry name" value="PROKAR_LIPOPROTEIN"/>
    <property type="match status" value="1"/>
</dbReference>
<evidence type="ECO:0008006" key="3">
    <source>
        <dbReference type="Google" id="ProtNLM"/>
    </source>
</evidence>
<dbReference type="EMBL" id="SMGO01000001">
    <property type="protein sequence ID" value="TCK85588.1"/>
    <property type="molecule type" value="Genomic_DNA"/>
</dbReference>
<proteinExistence type="predicted"/>
<dbReference type="AlphaFoldDB" id="A0A4R1M0Z1"/>
<dbReference type="Proteomes" id="UP000294616">
    <property type="component" value="Unassembled WGS sequence"/>
</dbReference>
<sequence length="191" mass="21132">MKQLQLFIALLLGVVLLGSCLDPNKDIKYNKYTKADTEAFNFLKTTYEEALFQQHAAKNYNLGAESQKIAQEYQALSEELIELATKNNVLMPNFSATHFDEKAAPSITSFAVMADTAVSDSAAIASPAVIQEESHPVAQETPAQKVIHSQEEIVHQFEVVTRNTNVSIRNFAASKLEGLKELLEQTKSSIK</sequence>
<gene>
    <name evidence="1" type="ORF">C8N28_0900</name>
</gene>
<name>A0A4R1M0Z1_9SPHI</name>
<reference evidence="1 2" key="1">
    <citation type="submission" date="2019-03" db="EMBL/GenBank/DDBJ databases">
        <title>Genomic Encyclopedia of Archaeal and Bacterial Type Strains, Phase II (KMG-II): from individual species to whole genera.</title>
        <authorList>
            <person name="Goeker M."/>
        </authorList>
    </citation>
    <scope>NUCLEOTIDE SEQUENCE [LARGE SCALE GENOMIC DNA]</scope>
    <source>
        <strain evidence="1 2">DSM 22554</strain>
    </source>
</reference>
<keyword evidence="2" id="KW-1185">Reference proteome</keyword>